<keyword evidence="5" id="KW-0812">Transmembrane</keyword>
<dbReference type="Pfam" id="PF02321">
    <property type="entry name" value="OEP"/>
    <property type="match status" value="1"/>
</dbReference>
<organism evidence="9 10">
    <name type="scientific">Butyricimonas virosa</name>
    <dbReference type="NCBI Taxonomy" id="544645"/>
    <lineage>
        <taxon>Bacteria</taxon>
        <taxon>Pseudomonadati</taxon>
        <taxon>Bacteroidota</taxon>
        <taxon>Bacteroidia</taxon>
        <taxon>Bacteroidales</taxon>
        <taxon>Odoribacteraceae</taxon>
        <taxon>Butyricimonas</taxon>
    </lineage>
</organism>
<dbReference type="PANTHER" id="PTHR30026">
    <property type="entry name" value="OUTER MEMBRANE PROTEIN TOLC"/>
    <property type="match status" value="1"/>
</dbReference>
<comment type="subcellular location">
    <subcellularLocation>
        <location evidence="1">Cell outer membrane</location>
    </subcellularLocation>
</comment>
<reference evidence="9 10" key="1">
    <citation type="submission" date="2018-08" db="EMBL/GenBank/DDBJ databases">
        <title>A genome reference for cultivated species of the human gut microbiota.</title>
        <authorList>
            <person name="Zou Y."/>
            <person name="Xue W."/>
            <person name="Luo G."/>
        </authorList>
    </citation>
    <scope>NUCLEOTIDE SEQUENCE [LARGE SCALE GENOMIC DNA]</scope>
    <source>
        <strain evidence="9 10">OF02-7</strain>
    </source>
</reference>
<proteinExistence type="inferred from homology"/>
<gene>
    <name evidence="9" type="ORF">DXA50_08910</name>
</gene>
<evidence type="ECO:0000313" key="10">
    <source>
        <dbReference type="Proteomes" id="UP000286063"/>
    </source>
</evidence>
<dbReference type="PANTHER" id="PTHR30026:SF20">
    <property type="entry name" value="OUTER MEMBRANE PROTEIN TOLC"/>
    <property type="match status" value="1"/>
</dbReference>
<comment type="similarity">
    <text evidence="2">Belongs to the outer membrane factor (OMF) (TC 1.B.17) family.</text>
</comment>
<dbReference type="Gene3D" id="1.20.1600.10">
    <property type="entry name" value="Outer membrane efflux proteins (OEP)"/>
    <property type="match status" value="1"/>
</dbReference>
<dbReference type="GO" id="GO:0009279">
    <property type="term" value="C:cell outer membrane"/>
    <property type="evidence" value="ECO:0007669"/>
    <property type="project" value="UniProtKB-SubCell"/>
</dbReference>
<keyword evidence="3" id="KW-0813">Transport</keyword>
<evidence type="ECO:0000256" key="2">
    <source>
        <dbReference type="ARBA" id="ARBA00007613"/>
    </source>
</evidence>
<evidence type="ECO:0000256" key="3">
    <source>
        <dbReference type="ARBA" id="ARBA00022448"/>
    </source>
</evidence>
<comment type="caution">
    <text evidence="9">The sequence shown here is derived from an EMBL/GenBank/DDBJ whole genome shotgun (WGS) entry which is preliminary data.</text>
</comment>
<evidence type="ECO:0000256" key="4">
    <source>
        <dbReference type="ARBA" id="ARBA00022452"/>
    </source>
</evidence>
<dbReference type="Proteomes" id="UP000286063">
    <property type="component" value="Unassembled WGS sequence"/>
</dbReference>
<dbReference type="OrthoDB" id="9807719at2"/>
<accession>A0A413INH4</accession>
<keyword evidence="6" id="KW-0472">Membrane</keyword>
<evidence type="ECO:0000256" key="7">
    <source>
        <dbReference type="ARBA" id="ARBA00023237"/>
    </source>
</evidence>
<keyword evidence="7" id="KW-0998">Cell outer membrane</keyword>
<dbReference type="InterPro" id="IPR003423">
    <property type="entry name" value="OMP_efflux"/>
</dbReference>
<name>A0A413INH4_9BACT</name>
<dbReference type="AlphaFoldDB" id="A0A413INH4"/>
<keyword evidence="4" id="KW-1134">Transmembrane beta strand</keyword>
<keyword evidence="8" id="KW-0175">Coiled coil</keyword>
<dbReference type="EMBL" id="QSCR01000013">
    <property type="protein sequence ID" value="RGY17930.1"/>
    <property type="molecule type" value="Genomic_DNA"/>
</dbReference>
<dbReference type="GO" id="GO:0015562">
    <property type="term" value="F:efflux transmembrane transporter activity"/>
    <property type="evidence" value="ECO:0007669"/>
    <property type="project" value="InterPro"/>
</dbReference>
<evidence type="ECO:0000256" key="6">
    <source>
        <dbReference type="ARBA" id="ARBA00023136"/>
    </source>
</evidence>
<evidence type="ECO:0000256" key="5">
    <source>
        <dbReference type="ARBA" id="ARBA00022692"/>
    </source>
</evidence>
<feature type="coiled-coil region" evidence="8">
    <location>
        <begin position="386"/>
        <end position="445"/>
    </location>
</feature>
<dbReference type="SUPFAM" id="SSF56954">
    <property type="entry name" value="Outer membrane efflux proteins (OEP)"/>
    <property type="match status" value="1"/>
</dbReference>
<evidence type="ECO:0000256" key="8">
    <source>
        <dbReference type="SAM" id="Coils"/>
    </source>
</evidence>
<dbReference type="GO" id="GO:0015288">
    <property type="term" value="F:porin activity"/>
    <property type="evidence" value="ECO:0007669"/>
    <property type="project" value="TreeGrafter"/>
</dbReference>
<sequence length="493" mass="55333">MKLDYKNEKVMKRITECKSGLSLVIVLLSFMSQLDAQEVLSLEDCRRLAIENNKKLKIADEEVKASEAQKAEAFTKYLPSIDAMGVYLRNQKEINLLADDAHLPVGSISSDGNFTFRPDQLMVGSDGKPVMVNGQYVPKDYALLPKEAMTVDERNLGIVQVGLTQPIYMGGKIRAYNQITGLSERLAKSKRSQELQNVILSTDEAYWQIISLVNRKKLADKYVETLTKFVHDVELMHTTGVATKADVLSVRVKLNEGEMVQTKVDNGLSLSRMLLNQICGLPTDTIVMLKEEVVDTDVDEVPTESLEQVYSRRPEVASLQLATDIYKKKEKIALSEYLPTIALTANYLSSTPSFFDGVSTKFDGMWSVGVGIKAPIFHWGASRKSLRSAKAQTNAMNYKLQEAKEQIELQVNQSEFKMKEVTKKLAMARKNLERAEENLKFANLGFKEGTIPVLNVLEAQTAWLTANSELIDTQIEARLCKVYLERAYGTLEF</sequence>
<protein>
    <submittedName>
        <fullName evidence="9">TolC family protein</fullName>
    </submittedName>
</protein>
<dbReference type="InterPro" id="IPR051906">
    <property type="entry name" value="TolC-like"/>
</dbReference>
<evidence type="ECO:0000313" key="9">
    <source>
        <dbReference type="EMBL" id="RGY17930.1"/>
    </source>
</evidence>
<dbReference type="GO" id="GO:1990281">
    <property type="term" value="C:efflux pump complex"/>
    <property type="evidence" value="ECO:0007669"/>
    <property type="project" value="TreeGrafter"/>
</dbReference>
<evidence type="ECO:0000256" key="1">
    <source>
        <dbReference type="ARBA" id="ARBA00004442"/>
    </source>
</evidence>